<proteinExistence type="predicted"/>
<evidence type="ECO:0000313" key="2">
    <source>
        <dbReference type="Proteomes" id="UP000268857"/>
    </source>
</evidence>
<dbReference type="EMBL" id="RSCJ01000017">
    <property type="protein sequence ID" value="RUR77449.1"/>
    <property type="molecule type" value="Genomic_DNA"/>
</dbReference>
<protein>
    <recommendedName>
        <fullName evidence="3">4Fe4S-binding SPASM domain-containing protein</fullName>
    </recommendedName>
</protein>
<evidence type="ECO:0008006" key="3">
    <source>
        <dbReference type="Google" id="ProtNLM"/>
    </source>
</evidence>
<name>A0A433N7A3_CHLFR</name>
<keyword evidence="2" id="KW-1185">Reference proteome</keyword>
<dbReference type="Proteomes" id="UP000268857">
    <property type="component" value="Unassembled WGS sequence"/>
</dbReference>
<dbReference type="STRING" id="211165.GCA_000317285_02832"/>
<comment type="caution">
    <text evidence="1">The sequence shown here is derived from an EMBL/GenBank/DDBJ whole genome shotgun (WGS) entry which is preliminary data.</text>
</comment>
<dbReference type="InterPro" id="IPR013785">
    <property type="entry name" value="Aldolase_TIM"/>
</dbReference>
<accession>A0A433N7A3</accession>
<organism evidence="1 2">
    <name type="scientific">Chlorogloeopsis fritschii PCC 6912</name>
    <dbReference type="NCBI Taxonomy" id="211165"/>
    <lineage>
        <taxon>Bacteria</taxon>
        <taxon>Bacillati</taxon>
        <taxon>Cyanobacteriota</taxon>
        <taxon>Cyanophyceae</taxon>
        <taxon>Nostocales</taxon>
        <taxon>Chlorogloeopsidaceae</taxon>
        <taxon>Chlorogloeopsis</taxon>
    </lineage>
</organism>
<evidence type="ECO:0000313" key="1">
    <source>
        <dbReference type="EMBL" id="RUR77449.1"/>
    </source>
</evidence>
<dbReference type="RefSeq" id="WP_200862375.1">
    <property type="nucleotide sequence ID" value="NZ_AJLN01000079.1"/>
</dbReference>
<sequence>MSVKSDRDGGFLLGNALHDTLESVCYTDKFQKIYRDIATGVELCRQSCEYFGVCGGGAGSNKYWEKGTFTCSETNACKYRIKEVTNIVLEELEHSLSLI</sequence>
<reference evidence="1 2" key="1">
    <citation type="journal article" date="2019" name="Genome Biol. Evol.">
        <title>Day and night: Metabolic profiles and evolutionary relationships of six axenic non-marine cyanobacteria.</title>
        <authorList>
            <person name="Will S.E."/>
            <person name="Henke P."/>
            <person name="Boedeker C."/>
            <person name="Huang S."/>
            <person name="Brinkmann H."/>
            <person name="Rohde M."/>
            <person name="Jarek M."/>
            <person name="Friedl T."/>
            <person name="Seufert S."/>
            <person name="Schumacher M."/>
            <person name="Overmann J."/>
            <person name="Neumann-Schaal M."/>
            <person name="Petersen J."/>
        </authorList>
    </citation>
    <scope>NUCLEOTIDE SEQUENCE [LARGE SCALE GENOMIC DNA]</scope>
    <source>
        <strain evidence="1 2">PCC 6912</strain>
    </source>
</reference>
<gene>
    <name evidence="1" type="ORF">PCC6912_38400</name>
</gene>
<dbReference type="Gene3D" id="3.20.20.70">
    <property type="entry name" value="Aldolase class I"/>
    <property type="match status" value="1"/>
</dbReference>
<dbReference type="AlphaFoldDB" id="A0A433N7A3"/>